<comment type="caution">
    <text evidence="1">The sequence shown here is derived from an EMBL/GenBank/DDBJ whole genome shotgun (WGS) entry which is preliminary data.</text>
</comment>
<sequence length="92" mass="10621">STEKKIMSSSSVFLYDGIYDETCDEPYDEPYNEPLNESYNEPLNKFYDDPLDEHCDELHNDNTTQELTNMTCLDEVGDDESLPSTETTITHK</sequence>
<organism evidence="1 2">
    <name type="scientific">Racocetra fulgida</name>
    <dbReference type="NCBI Taxonomy" id="60492"/>
    <lineage>
        <taxon>Eukaryota</taxon>
        <taxon>Fungi</taxon>
        <taxon>Fungi incertae sedis</taxon>
        <taxon>Mucoromycota</taxon>
        <taxon>Glomeromycotina</taxon>
        <taxon>Glomeromycetes</taxon>
        <taxon>Diversisporales</taxon>
        <taxon>Gigasporaceae</taxon>
        <taxon>Racocetra</taxon>
    </lineage>
</organism>
<dbReference type="Proteomes" id="UP000789396">
    <property type="component" value="Unassembled WGS sequence"/>
</dbReference>
<protein>
    <submittedName>
        <fullName evidence="1">15071_t:CDS:1</fullName>
    </submittedName>
</protein>
<evidence type="ECO:0000313" key="1">
    <source>
        <dbReference type="EMBL" id="CAG8627960.1"/>
    </source>
</evidence>
<gene>
    <name evidence="1" type="ORF">RFULGI_LOCUS7609</name>
</gene>
<feature type="non-terminal residue" evidence="1">
    <location>
        <position position="1"/>
    </location>
</feature>
<accession>A0A9N9D9B6</accession>
<dbReference type="AlphaFoldDB" id="A0A9N9D9B6"/>
<name>A0A9N9D9B6_9GLOM</name>
<keyword evidence="2" id="KW-1185">Reference proteome</keyword>
<proteinExistence type="predicted"/>
<dbReference type="EMBL" id="CAJVPZ010011237">
    <property type="protein sequence ID" value="CAG8627960.1"/>
    <property type="molecule type" value="Genomic_DNA"/>
</dbReference>
<evidence type="ECO:0000313" key="2">
    <source>
        <dbReference type="Proteomes" id="UP000789396"/>
    </source>
</evidence>
<reference evidence="1" key="1">
    <citation type="submission" date="2021-06" db="EMBL/GenBank/DDBJ databases">
        <authorList>
            <person name="Kallberg Y."/>
            <person name="Tangrot J."/>
            <person name="Rosling A."/>
        </authorList>
    </citation>
    <scope>NUCLEOTIDE SEQUENCE</scope>
    <source>
        <strain evidence="1">IN212</strain>
    </source>
</reference>
<dbReference type="OrthoDB" id="2427882at2759"/>